<dbReference type="CDD" id="cd13128">
    <property type="entry name" value="MATE_Wzx_like"/>
    <property type="match status" value="1"/>
</dbReference>
<name>A0A8T4GR31_9EURY</name>
<dbReference type="PANTHER" id="PTHR30250">
    <property type="entry name" value="PST FAMILY PREDICTED COLANIC ACID TRANSPORTER"/>
    <property type="match status" value="1"/>
</dbReference>
<accession>A0A8T4GR31</accession>
<dbReference type="AlphaFoldDB" id="A0A8T4GR31"/>
<feature type="transmembrane region" description="Helical" evidence="6">
    <location>
        <begin position="378"/>
        <end position="401"/>
    </location>
</feature>
<feature type="transmembrane region" description="Helical" evidence="6">
    <location>
        <begin position="350"/>
        <end position="372"/>
    </location>
</feature>
<dbReference type="RefSeq" id="WP_209489367.1">
    <property type="nucleotide sequence ID" value="NZ_JAGGLC010000001.1"/>
</dbReference>
<gene>
    <name evidence="7" type="ORF">J2753_000084</name>
</gene>
<evidence type="ECO:0000256" key="1">
    <source>
        <dbReference type="ARBA" id="ARBA00004651"/>
    </source>
</evidence>
<dbReference type="EMBL" id="JAGGLC010000001">
    <property type="protein sequence ID" value="MBP1985611.1"/>
    <property type="molecule type" value="Genomic_DNA"/>
</dbReference>
<evidence type="ECO:0000256" key="6">
    <source>
        <dbReference type="SAM" id="Phobius"/>
    </source>
</evidence>
<protein>
    <submittedName>
        <fullName evidence="7">O-antigen/teichoic acid export membrane protein</fullName>
    </submittedName>
</protein>
<keyword evidence="5 6" id="KW-0472">Membrane</keyword>
<evidence type="ECO:0000256" key="4">
    <source>
        <dbReference type="ARBA" id="ARBA00022989"/>
    </source>
</evidence>
<dbReference type="GO" id="GO:0005886">
    <property type="term" value="C:plasma membrane"/>
    <property type="evidence" value="ECO:0007669"/>
    <property type="project" value="UniProtKB-SubCell"/>
</dbReference>
<comment type="caution">
    <text evidence="7">The sequence shown here is derived from an EMBL/GenBank/DDBJ whole genome shotgun (WGS) entry which is preliminary data.</text>
</comment>
<keyword evidence="4 6" id="KW-1133">Transmembrane helix</keyword>
<dbReference type="Pfam" id="PF01943">
    <property type="entry name" value="Polysacc_synt"/>
    <property type="match status" value="1"/>
</dbReference>
<feature type="transmembrane region" description="Helical" evidence="6">
    <location>
        <begin position="413"/>
        <end position="430"/>
    </location>
</feature>
<feature type="transmembrane region" description="Helical" evidence="6">
    <location>
        <begin position="442"/>
        <end position="462"/>
    </location>
</feature>
<feature type="transmembrane region" description="Helical" evidence="6">
    <location>
        <begin position="7"/>
        <end position="28"/>
    </location>
</feature>
<dbReference type="InterPro" id="IPR050833">
    <property type="entry name" value="Poly_Biosynth_Transport"/>
</dbReference>
<keyword evidence="3 6" id="KW-0812">Transmembrane</keyword>
<feature type="transmembrane region" description="Helical" evidence="6">
    <location>
        <begin position="174"/>
        <end position="190"/>
    </location>
</feature>
<evidence type="ECO:0000313" key="8">
    <source>
        <dbReference type="Proteomes" id="UP000823736"/>
    </source>
</evidence>
<evidence type="ECO:0000256" key="3">
    <source>
        <dbReference type="ARBA" id="ARBA00022692"/>
    </source>
</evidence>
<feature type="transmembrane region" description="Helical" evidence="6">
    <location>
        <begin position="109"/>
        <end position="130"/>
    </location>
</feature>
<keyword evidence="8" id="KW-1185">Reference proteome</keyword>
<dbReference type="OrthoDB" id="112053at2157"/>
<feature type="transmembrane region" description="Helical" evidence="6">
    <location>
        <begin position="318"/>
        <end position="338"/>
    </location>
</feature>
<sequence>MRLGQTSVIHFGSKIFSSALGFVATIYIARLLGADALGTYSLGLTVVSWLGIVGNMGISAAIRKRVSEDEEPGAYALAGVIVMSALFVVLGVSLVTFRQEVNEYVGFPATGFLVLMVGASLGVNVVMSLLDGRHLVHISGLLSPVKTGGRAILQIGALSLSLGIAGLFGGYILGYLVVALLGVVVVARNLETVPRPTRQHFKDLLSYAKYAWLGALRSRAFNWVDIAVLGFFVPQSFIGFYSASWNIAQFLILFGGSLSRTLFPEMSKLSEDKNSEAVANLVDSALSYAGLILIPGLIGGTILGNRILRIYGPDFEQATAVLSILISACLLQAYQAQLTNTLNAINRPELSFRINAVFIVANVILNVVLIYFHGWVGAAVATALSVAISLIVGYVTLSSIVQFSVPFGEIGRQWLASGLMGIVVYTGLRIESTYLHIGHNLAIVLALVILGAGVYFFALLTISTRFRATVVDNLPARFTPSL</sequence>
<feature type="transmembrane region" description="Helical" evidence="6">
    <location>
        <begin position="277"/>
        <end position="298"/>
    </location>
</feature>
<reference evidence="7" key="1">
    <citation type="submission" date="2021-03" db="EMBL/GenBank/DDBJ databases">
        <title>Genomic Encyclopedia of Type Strains, Phase IV (KMG-IV): sequencing the most valuable type-strain genomes for metagenomic binning, comparative biology and taxonomic classification.</title>
        <authorList>
            <person name="Goeker M."/>
        </authorList>
    </citation>
    <scope>NUCLEOTIDE SEQUENCE</scope>
    <source>
        <strain evidence="7">DSM 26232</strain>
    </source>
</reference>
<organism evidence="7 8">
    <name type="scientific">Halolamina salifodinae</name>
    <dbReference type="NCBI Taxonomy" id="1202767"/>
    <lineage>
        <taxon>Archaea</taxon>
        <taxon>Methanobacteriati</taxon>
        <taxon>Methanobacteriota</taxon>
        <taxon>Stenosarchaea group</taxon>
        <taxon>Halobacteria</taxon>
        <taxon>Halobacteriales</taxon>
        <taxon>Haloferacaceae</taxon>
    </lineage>
</organism>
<evidence type="ECO:0000313" key="7">
    <source>
        <dbReference type="EMBL" id="MBP1985611.1"/>
    </source>
</evidence>
<dbReference type="InterPro" id="IPR002797">
    <property type="entry name" value="Polysacc_synth"/>
</dbReference>
<feature type="transmembrane region" description="Helical" evidence="6">
    <location>
        <begin position="74"/>
        <end position="97"/>
    </location>
</feature>
<evidence type="ECO:0000256" key="5">
    <source>
        <dbReference type="ARBA" id="ARBA00023136"/>
    </source>
</evidence>
<proteinExistence type="predicted"/>
<evidence type="ECO:0000256" key="2">
    <source>
        <dbReference type="ARBA" id="ARBA00022475"/>
    </source>
</evidence>
<comment type="subcellular location">
    <subcellularLocation>
        <location evidence="1">Cell membrane</location>
        <topology evidence="1">Multi-pass membrane protein</topology>
    </subcellularLocation>
</comment>
<dbReference type="PANTHER" id="PTHR30250:SF28">
    <property type="entry name" value="POLYSACCHARIDE BIOSYNTHESIS PROTEIN"/>
    <property type="match status" value="1"/>
</dbReference>
<keyword evidence="2" id="KW-1003">Cell membrane</keyword>
<dbReference type="Proteomes" id="UP000823736">
    <property type="component" value="Unassembled WGS sequence"/>
</dbReference>
<feature type="transmembrane region" description="Helical" evidence="6">
    <location>
        <begin position="40"/>
        <end position="62"/>
    </location>
</feature>